<dbReference type="RefSeq" id="WP_139067223.1">
    <property type="nucleotide sequence ID" value="NZ_CP040812.1"/>
</dbReference>
<keyword evidence="3" id="KW-1185">Reference proteome</keyword>
<gene>
    <name evidence="2" type="ORF">FHG64_15320</name>
</gene>
<feature type="signal peptide" evidence="1">
    <location>
        <begin position="1"/>
        <end position="18"/>
    </location>
</feature>
<dbReference type="Proteomes" id="UP000309016">
    <property type="component" value="Chromosome"/>
</dbReference>
<dbReference type="KEGG" id="afla:FHG64_15320"/>
<sequence>MKNLLLPLFLLCLTVVTAQEKPAALQFWENLKTHCGKAYEGKLAPHVTNDDFSGKTLTMFVRTCDENTITIPFYVGDDRSRTWVLTYEDDRIKLKHDHRHEDGSEDNITQYGGTSPNTGLPHVQFFPADVETAELIGYASTNVWWMTLKDETFSYNLQRIGSGNPPFNVYFDLSKPVEAPAAPWGWE</sequence>
<keyword evidence="1" id="KW-0732">Signal</keyword>
<protein>
    <recommendedName>
        <fullName evidence="4">Secreted protein</fullName>
    </recommendedName>
</protein>
<proteinExistence type="predicted"/>
<dbReference type="EMBL" id="CP040812">
    <property type="protein sequence ID" value="QCY70654.1"/>
    <property type="molecule type" value="Genomic_DNA"/>
</dbReference>
<evidence type="ECO:0000256" key="1">
    <source>
        <dbReference type="SAM" id="SignalP"/>
    </source>
</evidence>
<reference evidence="2 3" key="1">
    <citation type="submission" date="2019-06" db="EMBL/GenBank/DDBJ databases">
        <title>Complete genome sequence of Antarcticibacterium flavum KCTC 52984T from an Antarctic marine sediment.</title>
        <authorList>
            <person name="Lee Y.M."/>
            <person name="Shin S.C."/>
        </authorList>
    </citation>
    <scope>NUCLEOTIDE SEQUENCE [LARGE SCALE GENOMIC DNA]</scope>
    <source>
        <strain evidence="2 3">KCTC 52984</strain>
    </source>
</reference>
<organism evidence="2 3">
    <name type="scientific">Antarcticibacterium flavum</name>
    <dbReference type="NCBI Taxonomy" id="2058175"/>
    <lineage>
        <taxon>Bacteria</taxon>
        <taxon>Pseudomonadati</taxon>
        <taxon>Bacteroidota</taxon>
        <taxon>Flavobacteriia</taxon>
        <taxon>Flavobacteriales</taxon>
        <taxon>Flavobacteriaceae</taxon>
        <taxon>Antarcticibacterium</taxon>
    </lineage>
</organism>
<dbReference type="OrthoDB" id="1524207at2"/>
<evidence type="ECO:0000313" key="2">
    <source>
        <dbReference type="EMBL" id="QCY70654.1"/>
    </source>
</evidence>
<evidence type="ECO:0008006" key="4">
    <source>
        <dbReference type="Google" id="ProtNLM"/>
    </source>
</evidence>
<accession>A0A5B7X592</accession>
<name>A0A5B7X592_9FLAO</name>
<dbReference type="AlphaFoldDB" id="A0A5B7X592"/>
<feature type="chain" id="PRO_5022892418" description="Secreted protein" evidence="1">
    <location>
        <begin position="19"/>
        <end position="187"/>
    </location>
</feature>
<evidence type="ECO:0000313" key="3">
    <source>
        <dbReference type="Proteomes" id="UP000309016"/>
    </source>
</evidence>